<accession>A0ABV2QIQ6</accession>
<dbReference type="PANTHER" id="PTHR42812">
    <property type="entry name" value="BETA-XYLOSIDASE"/>
    <property type="match status" value="1"/>
</dbReference>
<reference evidence="6 7" key="1">
    <citation type="submission" date="2024-06" db="EMBL/GenBank/DDBJ databases">
        <title>Sorghum-associated microbial communities from plants grown in Nebraska, USA.</title>
        <authorList>
            <person name="Schachtman D."/>
        </authorList>
    </citation>
    <scope>NUCLEOTIDE SEQUENCE [LARGE SCALE GENOMIC DNA]</scope>
    <source>
        <strain evidence="6 7">2857</strain>
    </source>
</reference>
<evidence type="ECO:0000313" key="6">
    <source>
        <dbReference type="EMBL" id="MET4580919.1"/>
    </source>
</evidence>
<protein>
    <submittedName>
        <fullName evidence="6">Arabinan endo-1,5-alpha-L-arabinosidase</fullName>
        <ecNumber evidence="6">3.2.1.99</ecNumber>
    </submittedName>
</protein>
<dbReference type="GO" id="GO:0046558">
    <property type="term" value="F:arabinan endo-1,5-alpha-L-arabinosidase activity"/>
    <property type="evidence" value="ECO:0007669"/>
    <property type="project" value="UniProtKB-EC"/>
</dbReference>
<keyword evidence="3 4" id="KW-0326">Glycosidase</keyword>
<dbReference type="PROSITE" id="PS51257">
    <property type="entry name" value="PROKAR_LIPOPROTEIN"/>
    <property type="match status" value="1"/>
</dbReference>
<evidence type="ECO:0000256" key="3">
    <source>
        <dbReference type="ARBA" id="ARBA00023295"/>
    </source>
</evidence>
<sequence length="337" mass="35023">MTRRARSSRVVAAGALLALALAGCAVGQADAPPEDSAPTVATDDFVIDQDFPDPDVLAVGERFYAYATNGAGFNVQSAVSTDLESWQVQGSDALPALPDWALPGKTWAPDVSESSPGAYVMYFTAASKDPALQCIGVATATSPEGPFAPVGDGPVVCPPDQGGAIDPATFVDGDGTRYLLWKNDGNCCGLDTWLQVAELSVDGTALVGETTKLLMQDQAWEGNLIEAPTLLERDGVYVLLYSANDYGGDAYATGFATASSVRGPFTKAEGPLLTTELTGGRYLGPGGQDVVTAPSSDGAGSADMLVFHSWDSLYIQRGVNVVPLDWTDGVPSVQLSD</sequence>
<dbReference type="InterPro" id="IPR006710">
    <property type="entry name" value="Glyco_hydro_43"/>
</dbReference>
<dbReference type="Gene3D" id="2.115.10.20">
    <property type="entry name" value="Glycosyl hydrolase domain, family 43"/>
    <property type="match status" value="1"/>
</dbReference>
<name>A0ABV2QIQ6_9MICO</name>
<feature type="chain" id="PRO_5045650474" evidence="5">
    <location>
        <begin position="32"/>
        <end position="337"/>
    </location>
</feature>
<proteinExistence type="inferred from homology"/>
<evidence type="ECO:0000313" key="7">
    <source>
        <dbReference type="Proteomes" id="UP001549257"/>
    </source>
</evidence>
<keyword evidence="7" id="KW-1185">Reference proteome</keyword>
<dbReference type="EMBL" id="JBEPSJ010000001">
    <property type="protein sequence ID" value="MET4580919.1"/>
    <property type="molecule type" value="Genomic_DNA"/>
</dbReference>
<dbReference type="CDD" id="cd08999">
    <property type="entry name" value="GH43_ABN-like"/>
    <property type="match status" value="1"/>
</dbReference>
<comment type="similarity">
    <text evidence="1 4">Belongs to the glycosyl hydrolase 43 family.</text>
</comment>
<dbReference type="Pfam" id="PF04616">
    <property type="entry name" value="Glyco_hydro_43"/>
    <property type="match status" value="1"/>
</dbReference>
<organism evidence="6 7">
    <name type="scientific">Conyzicola nivalis</name>
    <dbReference type="NCBI Taxonomy" id="1477021"/>
    <lineage>
        <taxon>Bacteria</taxon>
        <taxon>Bacillati</taxon>
        <taxon>Actinomycetota</taxon>
        <taxon>Actinomycetes</taxon>
        <taxon>Micrococcales</taxon>
        <taxon>Microbacteriaceae</taxon>
        <taxon>Conyzicola</taxon>
    </lineage>
</organism>
<dbReference type="InterPro" id="IPR023296">
    <property type="entry name" value="Glyco_hydro_beta-prop_sf"/>
</dbReference>
<keyword evidence="2 4" id="KW-0378">Hydrolase</keyword>
<evidence type="ECO:0000256" key="4">
    <source>
        <dbReference type="RuleBase" id="RU361187"/>
    </source>
</evidence>
<dbReference type="RefSeq" id="WP_354023126.1">
    <property type="nucleotide sequence ID" value="NZ_JBEPSJ010000001.1"/>
</dbReference>
<dbReference type="EC" id="3.2.1.99" evidence="6"/>
<evidence type="ECO:0000256" key="1">
    <source>
        <dbReference type="ARBA" id="ARBA00009865"/>
    </source>
</evidence>
<feature type="signal peptide" evidence="5">
    <location>
        <begin position="1"/>
        <end position="31"/>
    </location>
</feature>
<comment type="caution">
    <text evidence="6">The sequence shown here is derived from an EMBL/GenBank/DDBJ whole genome shotgun (WGS) entry which is preliminary data.</text>
</comment>
<evidence type="ECO:0000256" key="5">
    <source>
        <dbReference type="SAM" id="SignalP"/>
    </source>
</evidence>
<dbReference type="PANTHER" id="PTHR42812:SF5">
    <property type="entry name" value="ENDO-ARABINASE"/>
    <property type="match status" value="1"/>
</dbReference>
<gene>
    <name evidence="6" type="ORF">ABIE21_000409</name>
</gene>
<dbReference type="Proteomes" id="UP001549257">
    <property type="component" value="Unassembled WGS sequence"/>
</dbReference>
<dbReference type="SUPFAM" id="SSF75005">
    <property type="entry name" value="Arabinanase/levansucrase/invertase"/>
    <property type="match status" value="1"/>
</dbReference>
<dbReference type="InterPro" id="IPR051795">
    <property type="entry name" value="Glycosyl_Hydrlase_43"/>
</dbReference>
<keyword evidence="5" id="KW-0732">Signal</keyword>
<evidence type="ECO:0000256" key="2">
    <source>
        <dbReference type="ARBA" id="ARBA00022801"/>
    </source>
</evidence>